<evidence type="ECO:0000313" key="4">
    <source>
        <dbReference type="EMBL" id="MPM40644.1"/>
    </source>
</evidence>
<dbReference type="PROSITE" id="PS51677">
    <property type="entry name" value="NODB"/>
    <property type="match status" value="1"/>
</dbReference>
<reference evidence="4" key="1">
    <citation type="submission" date="2019-08" db="EMBL/GenBank/DDBJ databases">
        <authorList>
            <person name="Kucharzyk K."/>
            <person name="Murdoch R.W."/>
            <person name="Higgins S."/>
            <person name="Loffler F."/>
        </authorList>
    </citation>
    <scope>NUCLEOTIDE SEQUENCE</scope>
</reference>
<evidence type="ECO:0000259" key="3">
    <source>
        <dbReference type="PROSITE" id="PS51677"/>
    </source>
</evidence>
<dbReference type="Gene3D" id="3.20.20.370">
    <property type="entry name" value="Glycoside hydrolase/deacetylase"/>
    <property type="match status" value="1"/>
</dbReference>
<dbReference type="AlphaFoldDB" id="A0A644ZST3"/>
<feature type="domain" description="NodB homology" evidence="3">
    <location>
        <begin position="342"/>
        <end position="515"/>
    </location>
</feature>
<dbReference type="InterPro" id="IPR050248">
    <property type="entry name" value="Polysacc_deacetylase_ArnD"/>
</dbReference>
<name>A0A644ZST3_9ZZZZ</name>
<keyword evidence="2" id="KW-0378">Hydrolase</keyword>
<evidence type="ECO:0000256" key="2">
    <source>
        <dbReference type="ARBA" id="ARBA00022801"/>
    </source>
</evidence>
<dbReference type="GO" id="GO:0005975">
    <property type="term" value="P:carbohydrate metabolic process"/>
    <property type="evidence" value="ECO:0007669"/>
    <property type="project" value="InterPro"/>
</dbReference>
<evidence type="ECO:0000256" key="1">
    <source>
        <dbReference type="ARBA" id="ARBA00022723"/>
    </source>
</evidence>
<gene>
    <name evidence="4" type="ORF">SDC9_87288</name>
</gene>
<dbReference type="Pfam" id="PF01522">
    <property type="entry name" value="Polysacc_deac_1"/>
    <property type="match status" value="1"/>
</dbReference>
<dbReference type="SUPFAM" id="SSF88713">
    <property type="entry name" value="Glycoside hydrolase/deacetylase"/>
    <property type="match status" value="1"/>
</dbReference>
<dbReference type="GO" id="GO:0046872">
    <property type="term" value="F:metal ion binding"/>
    <property type="evidence" value="ECO:0007669"/>
    <property type="project" value="UniProtKB-KW"/>
</dbReference>
<comment type="caution">
    <text evidence="4">The sequence shown here is derived from an EMBL/GenBank/DDBJ whole genome shotgun (WGS) entry which is preliminary data.</text>
</comment>
<dbReference type="EMBL" id="VSSQ01009076">
    <property type="protein sequence ID" value="MPM40644.1"/>
    <property type="molecule type" value="Genomic_DNA"/>
</dbReference>
<organism evidence="4">
    <name type="scientific">bioreactor metagenome</name>
    <dbReference type="NCBI Taxonomy" id="1076179"/>
    <lineage>
        <taxon>unclassified sequences</taxon>
        <taxon>metagenomes</taxon>
        <taxon>ecological metagenomes</taxon>
    </lineage>
</organism>
<dbReference type="GO" id="GO:0016020">
    <property type="term" value="C:membrane"/>
    <property type="evidence" value="ECO:0007669"/>
    <property type="project" value="TreeGrafter"/>
</dbReference>
<dbReference type="GO" id="GO:0016810">
    <property type="term" value="F:hydrolase activity, acting on carbon-nitrogen (but not peptide) bonds"/>
    <property type="evidence" value="ECO:0007669"/>
    <property type="project" value="InterPro"/>
</dbReference>
<proteinExistence type="predicted"/>
<dbReference type="InterPro" id="IPR002509">
    <property type="entry name" value="NODB_dom"/>
</dbReference>
<accession>A0A644ZST3</accession>
<dbReference type="PANTHER" id="PTHR10587">
    <property type="entry name" value="GLYCOSYL TRANSFERASE-RELATED"/>
    <property type="match status" value="1"/>
</dbReference>
<dbReference type="PANTHER" id="PTHR10587:SF133">
    <property type="entry name" value="CHITIN DEACETYLASE 1-RELATED"/>
    <property type="match status" value="1"/>
</dbReference>
<keyword evidence="1" id="KW-0479">Metal-binding</keyword>
<sequence>MVLQRCWLRKIGGSQMSARAAGPGRAPGAPLVGVLALALLAGCSEPPAVEGWTPPGWDDHAGVRLAASDTDTAAALNDLGFIRMRIRNDAAGYQARYVQIAGAGEFNKRVDAMIRAPLAQLPFTPEAFPSGSGLADRGCLPGSAGWDADRVLTDPATGPANATGTAITCEVIAAFGSIVGVTMRTVTGTAGTVTADQKTTLYADVAGGTVTDAAAFWKPDAASDVWTRTVEQLRRQAGGLSSAPIAPPSDEQTALAAQALADVRERDDGTATITLPPGIASPELAGLGLDQTTAATSIEADSDLLAGWQTDAAAALENQRNTPFAGLPAWNASLPVDCSLHTCVAVTYDDGPGPYTKDLLKTLLAAQAGATFFMQGKNITGNTDIVRAVAADGHDIGSHTMTHPDLTKVGPDKDRAEVVGCADLIAGITGEPVTFFRPPYGAVNDAVLAAIGKPAILWSIDTNDWQGPGRSALIQRSVPVSKPGDIILFHDTHRDSVTAASDVMAGLQDRGFTPVTLTQLFGGKIPPGKVTRR</sequence>
<protein>
    <recommendedName>
        <fullName evidence="3">NodB homology domain-containing protein</fullName>
    </recommendedName>
</protein>
<dbReference type="InterPro" id="IPR011330">
    <property type="entry name" value="Glyco_hydro/deAcase_b/a-brl"/>
</dbReference>